<keyword evidence="9" id="KW-1185">Reference proteome</keyword>
<dbReference type="NCBIfam" id="TIGR02937">
    <property type="entry name" value="sigma70-ECF"/>
    <property type="match status" value="1"/>
</dbReference>
<dbReference type="CDD" id="cd06171">
    <property type="entry name" value="Sigma70_r4"/>
    <property type="match status" value="1"/>
</dbReference>
<evidence type="ECO:0000256" key="4">
    <source>
        <dbReference type="ARBA" id="ARBA00023125"/>
    </source>
</evidence>
<evidence type="ECO:0000256" key="2">
    <source>
        <dbReference type="ARBA" id="ARBA00023015"/>
    </source>
</evidence>
<dbReference type="InterPro" id="IPR013324">
    <property type="entry name" value="RNA_pol_sigma_r3/r4-like"/>
</dbReference>
<dbReference type="STRING" id="1193182.BN11_510006"/>
<evidence type="ECO:0000313" key="8">
    <source>
        <dbReference type="EMBL" id="CCH75115.1"/>
    </source>
</evidence>
<dbReference type="InterPro" id="IPR007627">
    <property type="entry name" value="RNA_pol_sigma70_r2"/>
</dbReference>
<name>W6K243_9MICO</name>
<feature type="domain" description="RNA polymerase sigma factor 70 region 4 type 2" evidence="7">
    <location>
        <begin position="121"/>
        <end position="172"/>
    </location>
</feature>
<feature type="domain" description="RNA polymerase sigma-70 region 2" evidence="6">
    <location>
        <begin position="31"/>
        <end position="86"/>
    </location>
</feature>
<accession>W6K243</accession>
<dbReference type="OrthoDB" id="4864396at2"/>
<evidence type="ECO:0000259" key="6">
    <source>
        <dbReference type="Pfam" id="PF04542"/>
    </source>
</evidence>
<dbReference type="SUPFAM" id="SSF88946">
    <property type="entry name" value="Sigma2 domain of RNA polymerase sigma factors"/>
    <property type="match status" value="1"/>
</dbReference>
<dbReference type="Gene3D" id="1.10.10.10">
    <property type="entry name" value="Winged helix-like DNA-binding domain superfamily/Winged helix DNA-binding domain"/>
    <property type="match status" value="1"/>
</dbReference>
<gene>
    <name evidence="8" type="ORF">BN11_510006</name>
</gene>
<protein>
    <submittedName>
        <fullName evidence="8">Putative RNA polymerase ECF-subfamily sigma factor</fullName>
    </submittedName>
</protein>
<dbReference type="NCBIfam" id="TIGR02983">
    <property type="entry name" value="SigE-fam_strep"/>
    <property type="match status" value="1"/>
</dbReference>
<dbReference type="Gene3D" id="1.10.1740.10">
    <property type="match status" value="1"/>
</dbReference>
<dbReference type="InterPro" id="IPR013325">
    <property type="entry name" value="RNA_pol_sigma_r2"/>
</dbReference>
<keyword evidence="3" id="KW-0731">Sigma factor</keyword>
<sequence>MAAVAKPADLHRMGADEALAALYAAQWAPMVRLAWLLVRDQGVAEDVVQDALLGIHRRWGQLADKGQAVGYLRRSVVNACRSVQRHRKVESDYLAKAGPAGRDATTASAEELALRQVGNAAMRAAVERLPRRQREVLILRYYADLSEAQIADTLQISPGSVKAHAHRGLLALRDLVTDPRPSREDTP</sequence>
<dbReference type="Proteomes" id="UP000035763">
    <property type="component" value="Unassembled WGS sequence"/>
</dbReference>
<dbReference type="InterPro" id="IPR014325">
    <property type="entry name" value="RNA_pol_sigma-E_actinobac"/>
</dbReference>
<keyword evidence="4" id="KW-0238">DNA-binding</keyword>
<proteinExistence type="inferred from homology"/>
<dbReference type="Pfam" id="PF04542">
    <property type="entry name" value="Sigma70_r2"/>
    <property type="match status" value="1"/>
</dbReference>
<evidence type="ECO:0000313" key="9">
    <source>
        <dbReference type="Proteomes" id="UP000035763"/>
    </source>
</evidence>
<evidence type="ECO:0000256" key="5">
    <source>
        <dbReference type="ARBA" id="ARBA00023163"/>
    </source>
</evidence>
<dbReference type="AlphaFoldDB" id="W6K243"/>
<dbReference type="GO" id="GO:0016987">
    <property type="term" value="F:sigma factor activity"/>
    <property type="evidence" value="ECO:0007669"/>
    <property type="project" value="UniProtKB-KW"/>
</dbReference>
<keyword evidence="5" id="KW-0804">Transcription</keyword>
<reference evidence="8 9" key="1">
    <citation type="journal article" date="2013" name="ISME J.">
        <title>A metabolic model for members of the genus Tetrasphaera involved in enhanced biological phosphorus removal.</title>
        <authorList>
            <person name="Kristiansen R."/>
            <person name="Nguyen H.T.T."/>
            <person name="Saunders A.M."/>
            <person name="Nielsen J.L."/>
            <person name="Wimmer R."/>
            <person name="Le V.Q."/>
            <person name="McIlroy S.J."/>
            <person name="Petrovski S."/>
            <person name="Seviour R.J."/>
            <person name="Calteau A."/>
            <person name="Nielsen K.L."/>
            <person name="Nielsen P.H."/>
        </authorList>
    </citation>
    <scope>NUCLEOTIDE SEQUENCE [LARGE SCALE GENOMIC DNA]</scope>
    <source>
        <strain evidence="8 9">Ben110</strain>
    </source>
</reference>
<comment type="caution">
    <text evidence="8">The sequence shown here is derived from an EMBL/GenBank/DDBJ whole genome shotgun (WGS) entry which is preliminary data.</text>
</comment>
<keyword evidence="2" id="KW-0805">Transcription regulation</keyword>
<dbReference type="InterPro" id="IPR036388">
    <property type="entry name" value="WH-like_DNA-bd_sf"/>
</dbReference>
<dbReference type="InterPro" id="IPR013249">
    <property type="entry name" value="RNA_pol_sigma70_r4_t2"/>
</dbReference>
<dbReference type="SUPFAM" id="SSF88659">
    <property type="entry name" value="Sigma3 and sigma4 domains of RNA polymerase sigma factors"/>
    <property type="match status" value="1"/>
</dbReference>
<dbReference type="GO" id="GO:0006352">
    <property type="term" value="P:DNA-templated transcription initiation"/>
    <property type="evidence" value="ECO:0007669"/>
    <property type="project" value="InterPro"/>
</dbReference>
<dbReference type="Pfam" id="PF08281">
    <property type="entry name" value="Sigma70_r4_2"/>
    <property type="match status" value="1"/>
</dbReference>
<dbReference type="PANTHER" id="PTHR43133">
    <property type="entry name" value="RNA POLYMERASE ECF-TYPE SIGMA FACTO"/>
    <property type="match status" value="1"/>
</dbReference>
<organism evidence="8 9">
    <name type="scientific">Nostocoides australiense Ben110</name>
    <dbReference type="NCBI Taxonomy" id="1193182"/>
    <lineage>
        <taxon>Bacteria</taxon>
        <taxon>Bacillati</taxon>
        <taxon>Actinomycetota</taxon>
        <taxon>Actinomycetes</taxon>
        <taxon>Micrococcales</taxon>
        <taxon>Intrasporangiaceae</taxon>
        <taxon>Nostocoides</taxon>
    </lineage>
</organism>
<comment type="similarity">
    <text evidence="1">Belongs to the sigma-70 factor family. ECF subfamily.</text>
</comment>
<dbReference type="InterPro" id="IPR014284">
    <property type="entry name" value="RNA_pol_sigma-70_dom"/>
</dbReference>
<dbReference type="InterPro" id="IPR039425">
    <property type="entry name" value="RNA_pol_sigma-70-like"/>
</dbReference>
<dbReference type="EMBL" id="CAJA01000457">
    <property type="protein sequence ID" value="CCH75115.1"/>
    <property type="molecule type" value="Genomic_DNA"/>
</dbReference>
<evidence type="ECO:0000256" key="1">
    <source>
        <dbReference type="ARBA" id="ARBA00010641"/>
    </source>
</evidence>
<dbReference type="GO" id="GO:0003677">
    <property type="term" value="F:DNA binding"/>
    <property type="evidence" value="ECO:0007669"/>
    <property type="project" value="UniProtKB-KW"/>
</dbReference>
<dbReference type="PANTHER" id="PTHR43133:SF50">
    <property type="entry name" value="ECF RNA POLYMERASE SIGMA FACTOR SIGM"/>
    <property type="match status" value="1"/>
</dbReference>
<evidence type="ECO:0000259" key="7">
    <source>
        <dbReference type="Pfam" id="PF08281"/>
    </source>
</evidence>
<evidence type="ECO:0000256" key="3">
    <source>
        <dbReference type="ARBA" id="ARBA00023082"/>
    </source>
</evidence>